<evidence type="ECO:0000256" key="14">
    <source>
        <dbReference type="ARBA" id="ARBA00042692"/>
    </source>
</evidence>
<evidence type="ECO:0000256" key="13">
    <source>
        <dbReference type="ARBA" id="ARBA00042291"/>
    </source>
</evidence>
<evidence type="ECO:0000256" key="4">
    <source>
        <dbReference type="ARBA" id="ARBA00022449"/>
    </source>
</evidence>
<evidence type="ECO:0000256" key="9">
    <source>
        <dbReference type="ARBA" id="ARBA00023065"/>
    </source>
</evidence>
<evidence type="ECO:0000313" key="17">
    <source>
        <dbReference type="EMBL" id="OXB54481.1"/>
    </source>
</evidence>
<feature type="transmembrane region" description="Helical" evidence="15">
    <location>
        <begin position="55"/>
        <end position="73"/>
    </location>
</feature>
<keyword evidence="9" id="KW-0406">Ion transport</keyword>
<evidence type="ECO:0000259" key="16">
    <source>
        <dbReference type="Pfam" id="PF00999"/>
    </source>
</evidence>
<dbReference type="InterPro" id="IPR006153">
    <property type="entry name" value="Cation/H_exchanger_TM"/>
</dbReference>
<evidence type="ECO:0000256" key="15">
    <source>
        <dbReference type="SAM" id="Phobius"/>
    </source>
</evidence>
<keyword evidence="4" id="KW-0050">Antiport</keyword>
<feature type="transmembrane region" description="Helical" evidence="15">
    <location>
        <begin position="337"/>
        <end position="354"/>
    </location>
</feature>
<evidence type="ECO:0000256" key="8">
    <source>
        <dbReference type="ARBA" id="ARBA00023053"/>
    </source>
</evidence>
<dbReference type="GO" id="GO:0015386">
    <property type="term" value="F:potassium:proton antiporter activity"/>
    <property type="evidence" value="ECO:0007669"/>
    <property type="project" value="TreeGrafter"/>
</dbReference>
<feature type="domain" description="Cation/H+ exchanger transmembrane" evidence="16">
    <location>
        <begin position="65"/>
        <end position="281"/>
    </location>
</feature>
<dbReference type="EMBL" id="MCFN01000907">
    <property type="protein sequence ID" value="OXB54481.1"/>
    <property type="molecule type" value="Genomic_DNA"/>
</dbReference>
<keyword evidence="8" id="KW-0915">Sodium</keyword>
<evidence type="ECO:0000313" key="18">
    <source>
        <dbReference type="Proteomes" id="UP000198323"/>
    </source>
</evidence>
<dbReference type="GO" id="GO:0000139">
    <property type="term" value="C:Golgi membrane"/>
    <property type="evidence" value="ECO:0007669"/>
    <property type="project" value="UniProtKB-SubCell"/>
</dbReference>
<dbReference type="PANTHER" id="PTHR10110:SF191">
    <property type="entry name" value="SODIUM_HYDROGEN EXCHANGER 8"/>
    <property type="match status" value="1"/>
</dbReference>
<dbReference type="Gene3D" id="6.10.140.1330">
    <property type="match status" value="1"/>
</dbReference>
<dbReference type="InterPro" id="IPR004709">
    <property type="entry name" value="NaH_exchanger"/>
</dbReference>
<proteinExistence type="inferred from homology"/>
<evidence type="ECO:0000256" key="7">
    <source>
        <dbReference type="ARBA" id="ARBA00023034"/>
    </source>
</evidence>
<evidence type="ECO:0000256" key="6">
    <source>
        <dbReference type="ARBA" id="ARBA00022989"/>
    </source>
</evidence>
<evidence type="ECO:0000256" key="3">
    <source>
        <dbReference type="ARBA" id="ARBA00022448"/>
    </source>
</evidence>
<dbReference type="Pfam" id="PF00999">
    <property type="entry name" value="Na_H_Exchanger"/>
    <property type="match status" value="2"/>
</dbReference>
<organism evidence="17 18">
    <name type="scientific">Callipepla squamata</name>
    <name type="common">Scaled quail</name>
    <dbReference type="NCBI Taxonomy" id="9009"/>
    <lineage>
        <taxon>Eukaryota</taxon>
        <taxon>Metazoa</taxon>
        <taxon>Chordata</taxon>
        <taxon>Craniata</taxon>
        <taxon>Vertebrata</taxon>
        <taxon>Euteleostomi</taxon>
        <taxon>Archelosauria</taxon>
        <taxon>Archosauria</taxon>
        <taxon>Dinosauria</taxon>
        <taxon>Saurischia</taxon>
        <taxon>Theropoda</taxon>
        <taxon>Coelurosauria</taxon>
        <taxon>Aves</taxon>
        <taxon>Neognathae</taxon>
        <taxon>Galloanserae</taxon>
        <taxon>Galliformes</taxon>
        <taxon>Odontophoridae</taxon>
        <taxon>Callipepla</taxon>
    </lineage>
</organism>
<evidence type="ECO:0000256" key="11">
    <source>
        <dbReference type="ARBA" id="ARBA00023201"/>
    </source>
</evidence>
<dbReference type="OrthoDB" id="196264at2759"/>
<keyword evidence="3" id="KW-0813">Transport</keyword>
<keyword evidence="5 15" id="KW-0812">Transmembrane</keyword>
<dbReference type="Proteomes" id="UP000198323">
    <property type="component" value="Unassembled WGS sequence"/>
</dbReference>
<keyword evidence="6 15" id="KW-1133">Transmembrane helix</keyword>
<evidence type="ECO:0000256" key="1">
    <source>
        <dbReference type="ARBA" id="ARBA00004653"/>
    </source>
</evidence>
<feature type="domain" description="Cation/H+ exchanger transmembrane" evidence="16">
    <location>
        <begin position="306"/>
        <end position="392"/>
    </location>
</feature>
<dbReference type="GO" id="GO:0015385">
    <property type="term" value="F:sodium:proton antiporter activity"/>
    <property type="evidence" value="ECO:0007669"/>
    <property type="project" value="InterPro"/>
</dbReference>
<feature type="transmembrane region" description="Helical" evidence="15">
    <location>
        <begin position="306"/>
        <end position="325"/>
    </location>
</feature>
<dbReference type="GO" id="GO:0051453">
    <property type="term" value="P:regulation of intracellular pH"/>
    <property type="evidence" value="ECO:0007669"/>
    <property type="project" value="TreeGrafter"/>
</dbReference>
<feature type="transmembrane region" description="Helical" evidence="15">
    <location>
        <begin position="261"/>
        <end position="286"/>
    </location>
</feature>
<dbReference type="PANTHER" id="PTHR10110">
    <property type="entry name" value="SODIUM/HYDROGEN EXCHANGER"/>
    <property type="match status" value="1"/>
</dbReference>
<evidence type="ECO:0000256" key="2">
    <source>
        <dbReference type="ARBA" id="ARBA00007367"/>
    </source>
</evidence>
<protein>
    <recommendedName>
        <fullName evidence="12">Sodium/hydrogen exchanger 8</fullName>
    </recommendedName>
    <alternativeName>
        <fullName evidence="13">Na(+)/H(+) exchanger 8</fullName>
    </alternativeName>
    <alternativeName>
        <fullName evidence="14">Solute carrier family 9 member 8</fullName>
    </alternativeName>
</protein>
<dbReference type="AlphaFoldDB" id="A0A226MGS3"/>
<keyword evidence="7" id="KW-0333">Golgi apparatus</keyword>
<dbReference type="InterPro" id="IPR018422">
    <property type="entry name" value="Cation/H_exchanger_CPA1"/>
</dbReference>
<keyword evidence="18" id="KW-1185">Reference proteome</keyword>
<evidence type="ECO:0000256" key="12">
    <source>
        <dbReference type="ARBA" id="ARBA00040570"/>
    </source>
</evidence>
<accession>A0A226MGS3</accession>
<feature type="transmembrane region" description="Helical" evidence="15">
    <location>
        <begin position="79"/>
        <end position="97"/>
    </location>
</feature>
<name>A0A226MGS3_CALSU</name>
<evidence type="ECO:0000256" key="5">
    <source>
        <dbReference type="ARBA" id="ARBA00022692"/>
    </source>
</evidence>
<dbReference type="PRINTS" id="PR01084">
    <property type="entry name" value="NAHEXCHNGR"/>
</dbReference>
<comment type="subcellular location">
    <subcellularLocation>
        <location evidence="1">Golgi apparatus membrane</location>
        <topology evidence="1">Multi-pass membrane protein</topology>
    </subcellularLocation>
</comment>
<evidence type="ECO:0000256" key="10">
    <source>
        <dbReference type="ARBA" id="ARBA00023136"/>
    </source>
</evidence>
<comment type="caution">
    <text evidence="17">The sequence shown here is derived from an EMBL/GenBank/DDBJ whole genome shotgun (WGS) entry which is preliminary data.</text>
</comment>
<feature type="transmembrane region" description="Helical" evidence="15">
    <location>
        <begin position="118"/>
        <end position="135"/>
    </location>
</feature>
<sequence>MAEFANATREAANVTVRTALAATTKLVMPTPAKPILPVQTGVQAQQEEQSSGMTIFFSLLVLAICIILVHLLIKYRLHFLPESVAVVSLGILMGAFIKIIEAQKLANWKEEEMFRPNMFFLLLLPPIIFESGYSLHKGNFFQNIGSITLFSVFGTAISAFIVGGGIYFLGQADVIYKLNMTDSFAFGSLISAVDPVATIAIFNALNVDPVLNMLVFGESILNDAVSIVLTNTAEGLTRENTSDVSGWQTFLQALGYFLKMFFGSAALGTLTGLISALISFSNLINIHKLMKSNIQICLLWSLQSNTIVLVLFGRAVNIFPLSYLLNFFRDHKITPKMMFIMWFSGLRGAIPYALSLHLGLEPIEKRQLIGTTTIIIVLFTVLLLGGGTMPLIRLIDIEDSKARRRNKKDVNLSKTEKMGNTIESEHLSELTEEEYEAQYIKRQDLKGFMWLDAKYLNPFFTRRLTQEDLHHGRIQMKTLTNKWYEEVRQGPSGSEDDEQELL</sequence>
<comment type="similarity">
    <text evidence="2">Belongs to the monovalent cation:proton antiporter 1 (CPA1) transporter (TC 2.A.36) family.</text>
</comment>
<feature type="transmembrane region" description="Helical" evidence="15">
    <location>
        <begin position="374"/>
        <end position="395"/>
    </location>
</feature>
<feature type="transmembrane region" description="Helical" evidence="15">
    <location>
        <begin position="147"/>
        <end position="170"/>
    </location>
</feature>
<gene>
    <name evidence="17" type="ORF">ASZ78_017090</name>
</gene>
<keyword evidence="10 15" id="KW-0472">Membrane</keyword>
<dbReference type="STRING" id="9009.A0A226MGS3"/>
<reference evidence="17 18" key="1">
    <citation type="submission" date="2016-07" db="EMBL/GenBank/DDBJ databases">
        <title>Disparate Historic Effective Population Sizes Predicted by Modern Levels of Genome Diversity for the Scaled Quail (Callipepla squamata) and the Northern Bobwhite (Colinus virginianus): Inferences from First and Second Generation Draft Genome Assemblies for Sympatric New World Quail.</title>
        <authorList>
            <person name="Oldeschulte D.L."/>
            <person name="Halley Y.A."/>
            <person name="Bhattarai E.K."/>
            <person name="Brashear W.A."/>
            <person name="Hill J."/>
            <person name="Metz R.P."/>
            <person name="Johnson C.D."/>
            <person name="Rollins D."/>
            <person name="Peterson M.J."/>
            <person name="Bickhart D.M."/>
            <person name="Decker J.E."/>
            <person name="Seabury C.M."/>
        </authorList>
    </citation>
    <scope>NUCLEOTIDE SEQUENCE [LARGE SCALE GENOMIC DNA]</scope>
    <source>
        <strain evidence="17 18">Texas</strain>
        <tissue evidence="17">Leg muscle</tissue>
    </source>
</reference>
<keyword evidence="11" id="KW-0739">Sodium transport</keyword>